<dbReference type="OrthoDB" id="16262at2759"/>
<reference evidence="12" key="2">
    <citation type="submission" date="2020-01" db="EMBL/GenBank/DDBJ databases">
        <authorList>
            <person name="Korhonen P.K.K."/>
            <person name="Guangxu M.G."/>
            <person name="Wang T.W."/>
            <person name="Stroehlein A.J.S."/>
            <person name="Young N.D."/>
            <person name="Ang C.-S.A."/>
            <person name="Fernando D.W.F."/>
            <person name="Lu H.L."/>
            <person name="Taylor S.T."/>
            <person name="Ehtesham M.E.M."/>
            <person name="Najaraj S.H.N."/>
            <person name="Harsha G.H.G."/>
            <person name="Madugundu A.M."/>
            <person name="Renuse S.R."/>
            <person name="Holt D.H."/>
            <person name="Pandey A.P."/>
            <person name="Papenfuss A.P."/>
            <person name="Gasser R.B.G."/>
            <person name="Fischer K.F."/>
        </authorList>
    </citation>
    <scope>NUCLEOTIDE SEQUENCE</scope>
    <source>
        <strain evidence="12">SSS_KF_BRIS2020</strain>
    </source>
</reference>
<dbReference type="GO" id="GO:0005948">
    <property type="term" value="C:acetolactate synthase complex"/>
    <property type="evidence" value="ECO:0007669"/>
    <property type="project" value="TreeGrafter"/>
</dbReference>
<evidence type="ECO:0000256" key="1">
    <source>
        <dbReference type="ARBA" id="ARBA00001946"/>
    </source>
</evidence>
<dbReference type="Proteomes" id="UP000070412">
    <property type="component" value="Unassembled WGS sequence"/>
</dbReference>
<dbReference type="CDD" id="cd02004">
    <property type="entry name" value="TPP_BZL_OCoD_HPCL"/>
    <property type="match status" value="1"/>
</dbReference>
<evidence type="ECO:0000256" key="6">
    <source>
        <dbReference type="ARBA" id="ARBA00023052"/>
    </source>
</evidence>
<dbReference type="Gene3D" id="3.40.50.970">
    <property type="match status" value="2"/>
</dbReference>
<dbReference type="PANTHER" id="PTHR18968">
    <property type="entry name" value="THIAMINE PYROPHOSPHATE ENZYMES"/>
    <property type="match status" value="1"/>
</dbReference>
<evidence type="ECO:0000313" key="14">
    <source>
        <dbReference type="Proteomes" id="UP000070412"/>
    </source>
</evidence>
<keyword evidence="5" id="KW-0479">Metal-binding</keyword>
<evidence type="ECO:0000256" key="5">
    <source>
        <dbReference type="ARBA" id="ARBA00022723"/>
    </source>
</evidence>
<dbReference type="Pfam" id="PF02775">
    <property type="entry name" value="TPP_enzyme_C"/>
    <property type="match status" value="1"/>
</dbReference>
<dbReference type="Gene3D" id="3.40.50.1220">
    <property type="entry name" value="TPP-binding domain"/>
    <property type="match status" value="1"/>
</dbReference>
<dbReference type="GO" id="GO:0003984">
    <property type="term" value="F:acetolactate synthase activity"/>
    <property type="evidence" value="ECO:0007669"/>
    <property type="project" value="TreeGrafter"/>
</dbReference>
<reference evidence="14" key="1">
    <citation type="journal article" date="2020" name="PLoS Negl. Trop. Dis.">
        <title>High-quality nuclear genome for Sarcoptes scabiei-A critical resource for a neglected parasite.</title>
        <authorList>
            <person name="Korhonen P.K."/>
            <person name="Gasser R.B."/>
            <person name="Ma G."/>
            <person name="Wang T."/>
            <person name="Stroehlein A.J."/>
            <person name="Young N.D."/>
            <person name="Ang C.S."/>
            <person name="Fernando D.D."/>
            <person name="Lu H.C."/>
            <person name="Taylor S."/>
            <person name="Reynolds S.L."/>
            <person name="Mofiz E."/>
            <person name="Najaraj S.H."/>
            <person name="Gowda H."/>
            <person name="Madugundu A."/>
            <person name="Renuse S."/>
            <person name="Holt D."/>
            <person name="Pandey A."/>
            <person name="Papenfuss A.T."/>
            <person name="Fischer K."/>
        </authorList>
    </citation>
    <scope>NUCLEOTIDE SEQUENCE [LARGE SCALE GENOMIC DNA]</scope>
</reference>
<protein>
    <recommendedName>
        <fullName evidence="4">2-hydroxyacyl-CoA lyase 2</fullName>
    </recommendedName>
    <alternativeName>
        <fullName evidence="7">IlvB-like protein</fullName>
    </alternativeName>
</protein>
<gene>
    <name evidence="12" type="ORF">SSS_4111</name>
</gene>
<dbReference type="GO" id="GO:0009099">
    <property type="term" value="P:L-valine biosynthetic process"/>
    <property type="evidence" value="ECO:0007669"/>
    <property type="project" value="TreeGrafter"/>
</dbReference>
<name>A0A834RAE2_SARSC</name>
<dbReference type="SUPFAM" id="SSF52518">
    <property type="entry name" value="Thiamin diphosphate-binding fold (THDP-binding)"/>
    <property type="match status" value="2"/>
</dbReference>
<dbReference type="PROSITE" id="PS00187">
    <property type="entry name" value="TPP_ENZYMES"/>
    <property type="match status" value="1"/>
</dbReference>
<comment type="catalytic activity">
    <reaction evidence="8">
        <text>2-hydroxyoctadecanoyl-CoA = heptadecanal + formyl-CoA</text>
        <dbReference type="Rhea" id="RHEA:55196"/>
        <dbReference type="ChEBI" id="CHEBI:57376"/>
        <dbReference type="ChEBI" id="CHEBI:74116"/>
        <dbReference type="ChEBI" id="CHEBI:138631"/>
    </reaction>
    <physiologicalReaction direction="left-to-right" evidence="8">
        <dbReference type="Rhea" id="RHEA:55197"/>
    </physiologicalReaction>
</comment>
<organism evidence="12">
    <name type="scientific">Sarcoptes scabiei</name>
    <name type="common">Itch mite</name>
    <name type="synonym">Acarus scabiei</name>
    <dbReference type="NCBI Taxonomy" id="52283"/>
    <lineage>
        <taxon>Eukaryota</taxon>
        <taxon>Metazoa</taxon>
        <taxon>Ecdysozoa</taxon>
        <taxon>Arthropoda</taxon>
        <taxon>Chelicerata</taxon>
        <taxon>Arachnida</taxon>
        <taxon>Acari</taxon>
        <taxon>Acariformes</taxon>
        <taxon>Sarcoptiformes</taxon>
        <taxon>Astigmata</taxon>
        <taxon>Psoroptidia</taxon>
        <taxon>Sarcoptoidea</taxon>
        <taxon>Sarcoptidae</taxon>
        <taxon>Sarcoptinae</taxon>
        <taxon>Sarcoptes</taxon>
    </lineage>
</organism>
<evidence type="ECO:0000313" key="12">
    <source>
        <dbReference type="EMBL" id="KAF7492067.1"/>
    </source>
</evidence>
<dbReference type="GO" id="GO:0030976">
    <property type="term" value="F:thiamine pyrophosphate binding"/>
    <property type="evidence" value="ECO:0007669"/>
    <property type="project" value="InterPro"/>
</dbReference>
<evidence type="ECO:0000259" key="11">
    <source>
        <dbReference type="Pfam" id="PF02775"/>
    </source>
</evidence>
<evidence type="ECO:0000259" key="10">
    <source>
        <dbReference type="Pfam" id="PF00205"/>
    </source>
</evidence>
<comment type="catalytic activity">
    <reaction evidence="9">
        <text>(2R)-hydroxyhexadecanoyl-CoA = pentadecanal + formyl-CoA</text>
        <dbReference type="Rhea" id="RHEA:55212"/>
        <dbReference type="ChEBI" id="CHEBI:17302"/>
        <dbReference type="ChEBI" id="CHEBI:57376"/>
        <dbReference type="ChEBI" id="CHEBI:138654"/>
    </reaction>
    <physiologicalReaction direction="left-to-right" evidence="9">
        <dbReference type="Rhea" id="RHEA:55213"/>
    </physiologicalReaction>
</comment>
<evidence type="ECO:0000256" key="4">
    <source>
        <dbReference type="ARBA" id="ARBA00018936"/>
    </source>
</evidence>
<evidence type="ECO:0000256" key="2">
    <source>
        <dbReference type="ARBA" id="ARBA00001964"/>
    </source>
</evidence>
<dbReference type="InterPro" id="IPR011766">
    <property type="entry name" value="TPP_enzyme_TPP-bd"/>
</dbReference>
<dbReference type="EnsemblMetazoa" id="SSS_4111s_mrna">
    <property type="protein sequence ID" value="KAF7492067.1"/>
    <property type="gene ID" value="SSS_4111"/>
</dbReference>
<evidence type="ECO:0000256" key="3">
    <source>
        <dbReference type="ARBA" id="ARBA00007812"/>
    </source>
</evidence>
<dbReference type="Pfam" id="PF00205">
    <property type="entry name" value="TPP_enzyme_M"/>
    <property type="match status" value="1"/>
</dbReference>
<proteinExistence type="inferred from homology"/>
<dbReference type="GO" id="GO:0050660">
    <property type="term" value="F:flavin adenine dinucleotide binding"/>
    <property type="evidence" value="ECO:0007669"/>
    <property type="project" value="TreeGrafter"/>
</dbReference>
<dbReference type="InterPro" id="IPR029061">
    <property type="entry name" value="THDP-binding"/>
</dbReference>
<evidence type="ECO:0000313" key="13">
    <source>
        <dbReference type="EnsemblMetazoa" id="KAF7492067.1"/>
    </source>
</evidence>
<comment type="cofactor">
    <cofactor evidence="1">
        <name>Mg(2+)</name>
        <dbReference type="ChEBI" id="CHEBI:18420"/>
    </cofactor>
</comment>
<evidence type="ECO:0000256" key="9">
    <source>
        <dbReference type="ARBA" id="ARBA00048767"/>
    </source>
</evidence>
<dbReference type="PANTHER" id="PTHR18968:SF166">
    <property type="entry name" value="2-HYDROXYACYL-COA LYASE 2"/>
    <property type="match status" value="1"/>
</dbReference>
<comment type="cofactor">
    <cofactor evidence="2">
        <name>thiamine diphosphate</name>
        <dbReference type="ChEBI" id="CHEBI:58937"/>
    </cofactor>
</comment>
<comment type="similarity">
    <text evidence="3">Belongs to the TPP enzyme family.</text>
</comment>
<dbReference type="SUPFAM" id="SSF52467">
    <property type="entry name" value="DHS-like NAD/FAD-binding domain"/>
    <property type="match status" value="1"/>
</dbReference>
<dbReference type="GO" id="GO:0009097">
    <property type="term" value="P:isoleucine biosynthetic process"/>
    <property type="evidence" value="ECO:0007669"/>
    <property type="project" value="TreeGrafter"/>
</dbReference>
<dbReference type="GO" id="GO:0000287">
    <property type="term" value="F:magnesium ion binding"/>
    <property type="evidence" value="ECO:0007669"/>
    <property type="project" value="InterPro"/>
</dbReference>
<dbReference type="InterPro" id="IPR029035">
    <property type="entry name" value="DHS-like_NAD/FAD-binding_dom"/>
</dbReference>
<dbReference type="CDD" id="cd07035">
    <property type="entry name" value="TPP_PYR_POX_like"/>
    <property type="match status" value="1"/>
</dbReference>
<dbReference type="AlphaFoldDB" id="A0A834RAE2"/>
<dbReference type="InterPro" id="IPR000399">
    <property type="entry name" value="TPP-bd_CS"/>
</dbReference>
<accession>A0A834RAE2</accession>
<dbReference type="InterPro" id="IPR045229">
    <property type="entry name" value="TPP_enz"/>
</dbReference>
<feature type="domain" description="Thiamine pyrophosphate enzyme TPP-binding" evidence="11">
    <location>
        <begin position="334"/>
        <end position="484"/>
    </location>
</feature>
<feature type="domain" description="Thiamine pyrophosphate enzyme central" evidence="10">
    <location>
        <begin position="137"/>
        <end position="267"/>
    </location>
</feature>
<evidence type="ECO:0000256" key="8">
    <source>
        <dbReference type="ARBA" id="ARBA00048738"/>
    </source>
</evidence>
<reference evidence="13" key="3">
    <citation type="submission" date="2022-06" db="UniProtKB">
        <authorList>
            <consortium name="EnsemblMetazoa"/>
        </authorList>
    </citation>
    <scope>IDENTIFICATION</scope>
</reference>
<keyword evidence="6" id="KW-0786">Thiamine pyrophosphate</keyword>
<keyword evidence="14" id="KW-1185">Reference proteome</keyword>
<evidence type="ECO:0000256" key="7">
    <source>
        <dbReference type="ARBA" id="ARBA00030510"/>
    </source>
</evidence>
<dbReference type="InterPro" id="IPR012000">
    <property type="entry name" value="Thiamin_PyroP_enz_cen_dom"/>
</dbReference>
<sequence>MAESPLILLGGAAATLLKGKGALQDIDQLSLFKSITKKTYSISKVRDIVPKLKEAFKVAQSGTPGPVFVELPIDILYPYSIIHKEFAPPPNARGISGKIIKWYLDTYLKNMFAGAFDGEPDFEPLPLDIPIAQQTDINKAIEMLTKAKKPLMILGSQSVLTQTVPINCLRDAIESLGIPVYLGGMARGLLGQKSSIQMRQARRDALKECDLVILGGSVADFRLSYGKVFSRKSKIISINRDRDQLFKNSKLFWKLDLPIQADAAKFFVDLANQLKDSYRVDQDWLQSLRDRDNEKEKKALELASEIPKEHLNPLDVLHKLENVLDEKTILIADGGDFVGSASYILRPRGPLCWLDPGAFGTLGCGAGFAIGAKLCRPDHDVLIIYGDGSLGYTLIEFDTYVRHKIPITAIVGNDACWMQICREQVPMLGSDVACRLAYTSYEKAADAFGAEGIVLDQNEREKIEPILRECLERTRKQGIPTLINAKISKTKFREGSISV</sequence>
<dbReference type="EMBL" id="WVUK01000057">
    <property type="protein sequence ID" value="KAF7492067.1"/>
    <property type="molecule type" value="Genomic_DNA"/>
</dbReference>